<evidence type="ECO:0008006" key="5">
    <source>
        <dbReference type="Google" id="ProtNLM"/>
    </source>
</evidence>
<reference evidence="3 4" key="1">
    <citation type="submission" date="2021-04" db="EMBL/GenBank/DDBJ databases">
        <title>The genome sequence of Ideonella sp. 3Y2.</title>
        <authorList>
            <person name="Liu Y."/>
        </authorList>
    </citation>
    <scope>NUCLEOTIDE SEQUENCE [LARGE SCALE GENOMIC DNA]</scope>
    <source>
        <strain evidence="3 4">3Y2</strain>
    </source>
</reference>
<feature type="transmembrane region" description="Helical" evidence="1">
    <location>
        <begin position="34"/>
        <end position="53"/>
    </location>
</feature>
<feature type="signal peptide" evidence="2">
    <location>
        <begin position="1"/>
        <end position="24"/>
    </location>
</feature>
<accession>A0A940Y7M0</accession>
<keyword evidence="4" id="KW-1185">Reference proteome</keyword>
<evidence type="ECO:0000313" key="4">
    <source>
        <dbReference type="Proteomes" id="UP000676246"/>
    </source>
</evidence>
<evidence type="ECO:0000256" key="2">
    <source>
        <dbReference type="SAM" id="SignalP"/>
    </source>
</evidence>
<dbReference type="RefSeq" id="WP_210851415.1">
    <property type="nucleotide sequence ID" value="NZ_JAGQDD010000001.1"/>
</dbReference>
<evidence type="ECO:0000313" key="3">
    <source>
        <dbReference type="EMBL" id="MBQ0929168.1"/>
    </source>
</evidence>
<sequence>MKRFPWGQLPVLLTGLVMMHSSMAADGALPDTSDLDTLLAGLAAGVLALGLMVRRLKR</sequence>
<gene>
    <name evidence="3" type="ORF">KAK03_01625</name>
</gene>
<keyword evidence="1" id="KW-0472">Membrane</keyword>
<organism evidence="3 4">
    <name type="scientific">Ideonella alba</name>
    <dbReference type="NCBI Taxonomy" id="2824118"/>
    <lineage>
        <taxon>Bacteria</taxon>
        <taxon>Pseudomonadati</taxon>
        <taxon>Pseudomonadota</taxon>
        <taxon>Betaproteobacteria</taxon>
        <taxon>Burkholderiales</taxon>
        <taxon>Sphaerotilaceae</taxon>
        <taxon>Ideonella</taxon>
    </lineage>
</organism>
<dbReference type="AlphaFoldDB" id="A0A940Y7M0"/>
<evidence type="ECO:0000256" key="1">
    <source>
        <dbReference type="SAM" id="Phobius"/>
    </source>
</evidence>
<proteinExistence type="predicted"/>
<feature type="chain" id="PRO_5037166324" description="LPXTG cell wall anchor domain-containing protein" evidence="2">
    <location>
        <begin position="25"/>
        <end position="58"/>
    </location>
</feature>
<keyword evidence="1" id="KW-1133">Transmembrane helix</keyword>
<protein>
    <recommendedName>
        <fullName evidence="5">LPXTG cell wall anchor domain-containing protein</fullName>
    </recommendedName>
</protein>
<name>A0A940Y7M0_9BURK</name>
<comment type="caution">
    <text evidence="3">The sequence shown here is derived from an EMBL/GenBank/DDBJ whole genome shotgun (WGS) entry which is preliminary data.</text>
</comment>
<keyword evidence="2" id="KW-0732">Signal</keyword>
<dbReference type="Proteomes" id="UP000676246">
    <property type="component" value="Unassembled WGS sequence"/>
</dbReference>
<dbReference type="EMBL" id="JAGQDD010000001">
    <property type="protein sequence ID" value="MBQ0929168.1"/>
    <property type="molecule type" value="Genomic_DNA"/>
</dbReference>
<keyword evidence="1" id="KW-0812">Transmembrane</keyword>